<evidence type="ECO:0000313" key="3">
    <source>
        <dbReference type="Proteomes" id="UP001141806"/>
    </source>
</evidence>
<evidence type="ECO:0000256" key="1">
    <source>
        <dbReference type="SAM" id="MobiDB-lite"/>
    </source>
</evidence>
<dbReference type="AlphaFoldDB" id="A0A9Q0JST1"/>
<proteinExistence type="predicted"/>
<organism evidence="2 3">
    <name type="scientific">Protea cynaroides</name>
    <dbReference type="NCBI Taxonomy" id="273540"/>
    <lineage>
        <taxon>Eukaryota</taxon>
        <taxon>Viridiplantae</taxon>
        <taxon>Streptophyta</taxon>
        <taxon>Embryophyta</taxon>
        <taxon>Tracheophyta</taxon>
        <taxon>Spermatophyta</taxon>
        <taxon>Magnoliopsida</taxon>
        <taxon>Proteales</taxon>
        <taxon>Proteaceae</taxon>
        <taxon>Protea</taxon>
    </lineage>
</organism>
<accession>A0A9Q0JST1</accession>
<gene>
    <name evidence="2" type="ORF">NE237_016339</name>
</gene>
<protein>
    <submittedName>
        <fullName evidence="2">Uncharacterized protein</fullName>
    </submittedName>
</protein>
<dbReference type="Proteomes" id="UP001141806">
    <property type="component" value="Unassembled WGS sequence"/>
</dbReference>
<reference evidence="2" key="1">
    <citation type="journal article" date="2023" name="Plant J.">
        <title>The genome of the king protea, Protea cynaroides.</title>
        <authorList>
            <person name="Chang J."/>
            <person name="Duong T.A."/>
            <person name="Schoeman C."/>
            <person name="Ma X."/>
            <person name="Roodt D."/>
            <person name="Barker N."/>
            <person name="Li Z."/>
            <person name="Van de Peer Y."/>
            <person name="Mizrachi E."/>
        </authorList>
    </citation>
    <scope>NUCLEOTIDE SEQUENCE</scope>
    <source>
        <tissue evidence="2">Young leaves</tissue>
    </source>
</reference>
<sequence>MVMKAVTTMVVMRWREQSTARTEKKNQLQERAVEERKKEKAESEPVFWMARSWIQNEDIDFRESIGSKKQTR</sequence>
<keyword evidence="3" id="KW-1185">Reference proteome</keyword>
<comment type="caution">
    <text evidence="2">The sequence shown here is derived from an EMBL/GenBank/DDBJ whole genome shotgun (WGS) entry which is preliminary data.</text>
</comment>
<evidence type="ECO:0000313" key="2">
    <source>
        <dbReference type="EMBL" id="KAJ4935071.1"/>
    </source>
</evidence>
<name>A0A9Q0JST1_9MAGN</name>
<feature type="region of interest" description="Disordered" evidence="1">
    <location>
        <begin position="19"/>
        <end position="41"/>
    </location>
</feature>
<dbReference type="EMBL" id="JAMYWD010002850">
    <property type="protein sequence ID" value="KAJ4935071.1"/>
    <property type="molecule type" value="Genomic_DNA"/>
</dbReference>